<evidence type="ECO:0000259" key="7">
    <source>
        <dbReference type="Pfam" id="PF25967"/>
    </source>
</evidence>
<dbReference type="EMBL" id="FNGS01000005">
    <property type="protein sequence ID" value="SDM20083.1"/>
    <property type="molecule type" value="Genomic_DNA"/>
</dbReference>
<dbReference type="InterPro" id="IPR058625">
    <property type="entry name" value="MdtA-like_BSH"/>
</dbReference>
<dbReference type="Gene3D" id="2.40.30.170">
    <property type="match status" value="1"/>
</dbReference>
<dbReference type="GO" id="GO:0046677">
    <property type="term" value="P:response to antibiotic"/>
    <property type="evidence" value="ECO:0007669"/>
    <property type="project" value="TreeGrafter"/>
</dbReference>
<dbReference type="NCBIfam" id="TIGR01730">
    <property type="entry name" value="RND_mfp"/>
    <property type="match status" value="1"/>
</dbReference>
<dbReference type="InterPro" id="IPR058627">
    <property type="entry name" value="MdtA-like_C"/>
</dbReference>
<evidence type="ECO:0000259" key="6">
    <source>
        <dbReference type="Pfam" id="PF25944"/>
    </source>
</evidence>
<feature type="domain" description="Multidrug resistance protein MdtA-like C-terminal permuted SH3" evidence="7">
    <location>
        <begin position="301"/>
        <end position="361"/>
    </location>
</feature>
<dbReference type="InterPro" id="IPR006143">
    <property type="entry name" value="RND_pump_MFP"/>
</dbReference>
<feature type="domain" description="Multidrug resistance protein MdtA-like beta-barrel" evidence="6">
    <location>
        <begin position="218"/>
        <end position="293"/>
    </location>
</feature>
<dbReference type="STRING" id="563176.SAMN04488090_2808"/>
<proteinExistence type="inferred from homology"/>
<dbReference type="PANTHER" id="PTHR30158">
    <property type="entry name" value="ACRA/E-RELATED COMPONENT OF DRUG EFFLUX TRANSPORTER"/>
    <property type="match status" value="1"/>
</dbReference>
<feature type="domain" description="Multidrug resistance protein MdtA-like alpha-helical hairpin" evidence="4">
    <location>
        <begin position="108"/>
        <end position="176"/>
    </location>
</feature>
<keyword evidence="9" id="KW-1185">Reference proteome</keyword>
<dbReference type="GO" id="GO:0030313">
    <property type="term" value="C:cell envelope"/>
    <property type="evidence" value="ECO:0007669"/>
    <property type="project" value="UniProtKB-SubCell"/>
</dbReference>
<dbReference type="PANTHER" id="PTHR30158:SF23">
    <property type="entry name" value="MULTIDRUG RESISTANCE PROTEIN MEXA"/>
    <property type="match status" value="1"/>
</dbReference>
<accession>A0A1G9RA15</accession>
<evidence type="ECO:0000313" key="8">
    <source>
        <dbReference type="EMBL" id="SDM20083.1"/>
    </source>
</evidence>
<reference evidence="8 9" key="1">
    <citation type="submission" date="2016-10" db="EMBL/GenBank/DDBJ databases">
        <authorList>
            <person name="de Groot N.N."/>
        </authorList>
    </citation>
    <scope>NUCLEOTIDE SEQUENCE [LARGE SCALE GENOMIC DNA]</scope>
    <source>
        <strain evidence="8 9">DSM 21668</strain>
    </source>
</reference>
<evidence type="ECO:0000313" key="9">
    <source>
        <dbReference type="Proteomes" id="UP000198901"/>
    </source>
</evidence>
<evidence type="ECO:0000256" key="2">
    <source>
        <dbReference type="ARBA" id="ARBA00009477"/>
    </source>
</evidence>
<dbReference type="Proteomes" id="UP000198901">
    <property type="component" value="Unassembled WGS sequence"/>
</dbReference>
<dbReference type="Pfam" id="PF25876">
    <property type="entry name" value="HH_MFP_RND"/>
    <property type="match status" value="1"/>
</dbReference>
<evidence type="ECO:0000259" key="4">
    <source>
        <dbReference type="Pfam" id="PF25876"/>
    </source>
</evidence>
<comment type="subcellular location">
    <subcellularLocation>
        <location evidence="1">Cell envelope</location>
    </subcellularLocation>
</comment>
<evidence type="ECO:0000256" key="3">
    <source>
        <dbReference type="SAM" id="Coils"/>
    </source>
</evidence>
<dbReference type="Gene3D" id="2.40.420.20">
    <property type="match status" value="1"/>
</dbReference>
<sequence>MALHRMFSMKTGVYCCVILAAFGLTNCHSGKATPERSGEKLTLPVVELLPQKTQLHKEYVSTLEAVRNVEIRARVSGFLEHIHVDEGQRVHKGQVLFSLNTAEYQVETDKAQAALKTAQAEAKTAEVEVSRVKLLLAKNVVSPSEMELAKAKLEAARAGIDEARSMLEAASLRLTQAHIRAPFDGVINRIPYKIGSLIEAGALLTTVSDIREVFAYFDVSEREYLGFVKNNKNLLGKGGQEVEILLADETLYPIKGRIEAMESTFEGESGTIAFRARFANPDQLLKHGSSGKIRLISVVPDAILVPQKAVFEIQDRNYVYVVDKTGRVKSRHFIPQNRVGKHYLVKSGLQAGDRVVYEGIQNIREGEAITARVVAGDSLADLPQSPAVH</sequence>
<keyword evidence="3" id="KW-0175">Coiled coil</keyword>
<dbReference type="GO" id="GO:0022857">
    <property type="term" value="F:transmembrane transporter activity"/>
    <property type="evidence" value="ECO:0007669"/>
    <property type="project" value="InterPro"/>
</dbReference>
<dbReference type="Pfam" id="PF25967">
    <property type="entry name" value="RND-MFP_C"/>
    <property type="match status" value="1"/>
</dbReference>
<dbReference type="AlphaFoldDB" id="A0A1G9RA15"/>
<organism evidence="8 9">
    <name type="scientific">Siphonobacter aquaeclarae</name>
    <dbReference type="NCBI Taxonomy" id="563176"/>
    <lineage>
        <taxon>Bacteria</taxon>
        <taxon>Pseudomonadati</taxon>
        <taxon>Bacteroidota</taxon>
        <taxon>Cytophagia</taxon>
        <taxon>Cytophagales</taxon>
        <taxon>Cytophagaceae</taxon>
        <taxon>Siphonobacter</taxon>
    </lineage>
</organism>
<dbReference type="SUPFAM" id="SSF111369">
    <property type="entry name" value="HlyD-like secretion proteins"/>
    <property type="match status" value="1"/>
</dbReference>
<dbReference type="Pfam" id="PF25944">
    <property type="entry name" value="Beta-barrel_RND"/>
    <property type="match status" value="1"/>
</dbReference>
<name>A0A1G9RA15_9BACT</name>
<evidence type="ECO:0000259" key="5">
    <source>
        <dbReference type="Pfam" id="PF25917"/>
    </source>
</evidence>
<gene>
    <name evidence="8" type="ORF">SAMN04488090_2808</name>
</gene>
<comment type="similarity">
    <text evidence="2">Belongs to the membrane fusion protein (MFP) (TC 8.A.1) family.</text>
</comment>
<feature type="coiled-coil region" evidence="3">
    <location>
        <begin position="108"/>
        <end position="166"/>
    </location>
</feature>
<protein>
    <submittedName>
        <fullName evidence="8">Membrane fusion protein, multidrug efflux system</fullName>
    </submittedName>
</protein>
<dbReference type="GO" id="GO:0005886">
    <property type="term" value="C:plasma membrane"/>
    <property type="evidence" value="ECO:0007669"/>
    <property type="project" value="TreeGrafter"/>
</dbReference>
<dbReference type="Gene3D" id="2.40.50.100">
    <property type="match status" value="1"/>
</dbReference>
<feature type="domain" description="Multidrug resistance protein MdtA-like barrel-sandwich hybrid" evidence="5">
    <location>
        <begin position="67"/>
        <end position="203"/>
    </location>
</feature>
<evidence type="ECO:0000256" key="1">
    <source>
        <dbReference type="ARBA" id="ARBA00004196"/>
    </source>
</evidence>
<dbReference type="Gene3D" id="1.10.287.470">
    <property type="entry name" value="Helix hairpin bin"/>
    <property type="match status" value="1"/>
</dbReference>
<dbReference type="InterPro" id="IPR058624">
    <property type="entry name" value="MdtA-like_HH"/>
</dbReference>
<dbReference type="InterPro" id="IPR058626">
    <property type="entry name" value="MdtA-like_b-barrel"/>
</dbReference>
<dbReference type="Pfam" id="PF25917">
    <property type="entry name" value="BSH_RND"/>
    <property type="match status" value="1"/>
</dbReference>